<protein>
    <submittedName>
        <fullName evidence="7">Putative G-protein coupled receptor</fullName>
    </submittedName>
</protein>
<feature type="transmembrane region" description="Helical" evidence="5">
    <location>
        <begin position="330"/>
        <end position="347"/>
    </location>
</feature>
<dbReference type="GO" id="GO:0007189">
    <property type="term" value="P:adenylate cyclase-activating G protein-coupled receptor signaling pathway"/>
    <property type="evidence" value="ECO:0007669"/>
    <property type="project" value="TreeGrafter"/>
</dbReference>
<evidence type="ECO:0000256" key="3">
    <source>
        <dbReference type="ARBA" id="ARBA00022989"/>
    </source>
</evidence>
<dbReference type="GO" id="GO:0005886">
    <property type="term" value="C:plasma membrane"/>
    <property type="evidence" value="ECO:0007669"/>
    <property type="project" value="TreeGrafter"/>
</dbReference>
<dbReference type="PANTHER" id="PTHR23112">
    <property type="entry name" value="G PROTEIN-COUPLED RECEPTOR 157-RELATED"/>
    <property type="match status" value="1"/>
</dbReference>
<dbReference type="AlphaFoldDB" id="A0A0A1T9T5"/>
<dbReference type="GO" id="GO:0004930">
    <property type="term" value="F:G protein-coupled receptor activity"/>
    <property type="evidence" value="ECO:0007669"/>
    <property type="project" value="InterPro"/>
</dbReference>
<evidence type="ECO:0000259" key="6">
    <source>
        <dbReference type="PROSITE" id="PS50261"/>
    </source>
</evidence>
<evidence type="ECO:0000256" key="2">
    <source>
        <dbReference type="ARBA" id="ARBA00022692"/>
    </source>
</evidence>
<feature type="transmembrane region" description="Helical" evidence="5">
    <location>
        <begin position="177"/>
        <end position="201"/>
    </location>
</feature>
<dbReference type="PANTHER" id="PTHR23112:SF0">
    <property type="entry name" value="TRANSMEMBRANE PROTEIN 116"/>
    <property type="match status" value="1"/>
</dbReference>
<dbReference type="PROSITE" id="PS50261">
    <property type="entry name" value="G_PROTEIN_RECEP_F2_4"/>
    <property type="match status" value="1"/>
</dbReference>
<feature type="transmembrane region" description="Helical" evidence="5">
    <location>
        <begin position="367"/>
        <end position="387"/>
    </location>
</feature>
<dbReference type="OrthoDB" id="18453at2759"/>
<keyword evidence="8" id="KW-1185">Reference proteome</keyword>
<name>A0A0A1T9T5_9HYPO</name>
<dbReference type="Proteomes" id="UP000039046">
    <property type="component" value="Unassembled WGS sequence"/>
</dbReference>
<evidence type="ECO:0000313" key="7">
    <source>
        <dbReference type="EMBL" id="CEJ93836.1"/>
    </source>
</evidence>
<sequence>MEQITGEDSLSARQTDILITIERTGASLSMVAIILTISTFAAFKRLRTTPNLFLVFASLANAGASIASMMGYDGLFRGDKSTLCQAQAFIFEWFMQSDPWWSFAMAFNVFLVFFFNTDPTIFRKYAWAYCIACFGGPMIPAVVLISIRGDPRGPVFGDATLWCWIGSNWGHVRLYAYYIPIWICILASTVIYIAVGFRVFYYRNKLRHFNKNDSVNTGHTASEARSTFGESSEGILPMQPDCYGTVVTEVQVTSDDMRYDVHGAPILPPVQHEAIICCGTPVSSLHVRQGRCTKSHRKDPSGIMKVKARLISLKRQAKSKLARLDPVKMAYLRTSFIFGFSVLITWIPSSVNRLYSLANDGKVSFHLSIASGCVLPLQGVWNAIIYFTTGWVIVKEETALCIEGLKRRWARPTPGPPHQMATLSNAQVRRRAFDDNRSWSI</sequence>
<evidence type="ECO:0000256" key="1">
    <source>
        <dbReference type="ARBA" id="ARBA00004141"/>
    </source>
</evidence>
<keyword evidence="2 5" id="KW-0812">Transmembrane</keyword>
<proteinExistence type="predicted"/>
<keyword evidence="7" id="KW-0675">Receptor</keyword>
<dbReference type="SUPFAM" id="SSF81321">
    <property type="entry name" value="Family A G protein-coupled receptor-like"/>
    <property type="match status" value="1"/>
</dbReference>
<dbReference type="HOGENOM" id="CLU_024810_0_1_1"/>
<feature type="transmembrane region" description="Helical" evidence="5">
    <location>
        <begin position="127"/>
        <end position="147"/>
    </location>
</feature>
<evidence type="ECO:0000256" key="5">
    <source>
        <dbReference type="SAM" id="Phobius"/>
    </source>
</evidence>
<feature type="transmembrane region" description="Helical" evidence="5">
    <location>
        <begin position="99"/>
        <end position="115"/>
    </location>
</feature>
<dbReference type="InterPro" id="IPR017981">
    <property type="entry name" value="GPCR_2-like_7TM"/>
</dbReference>
<feature type="transmembrane region" description="Helical" evidence="5">
    <location>
        <begin position="25"/>
        <end position="43"/>
    </location>
</feature>
<feature type="domain" description="G-protein coupled receptors family 2 profile 2" evidence="6">
    <location>
        <begin position="18"/>
        <end position="195"/>
    </location>
</feature>
<reference evidence="7 8" key="1">
    <citation type="journal article" date="2015" name="Genome Announc.">
        <title>Draft Genome Sequence and Gene Annotation of the Entomopathogenic Fungus Verticillium hemipterigenum.</title>
        <authorList>
            <person name="Horn F."/>
            <person name="Habel A."/>
            <person name="Scharf D.H."/>
            <person name="Dworschak J."/>
            <person name="Brakhage A.A."/>
            <person name="Guthke R."/>
            <person name="Hertweck C."/>
            <person name="Linde J."/>
        </authorList>
    </citation>
    <scope>NUCLEOTIDE SEQUENCE [LARGE SCALE GENOMIC DNA]</scope>
</reference>
<keyword evidence="4 5" id="KW-0472">Membrane</keyword>
<dbReference type="STRING" id="1531966.A0A0A1T9T5"/>
<feature type="transmembrane region" description="Helical" evidence="5">
    <location>
        <begin position="52"/>
        <end position="72"/>
    </location>
</feature>
<dbReference type="EMBL" id="CDHN01000006">
    <property type="protein sequence ID" value="CEJ93836.1"/>
    <property type="molecule type" value="Genomic_DNA"/>
</dbReference>
<organism evidence="7 8">
    <name type="scientific">[Torrubiella] hemipterigena</name>
    <dbReference type="NCBI Taxonomy" id="1531966"/>
    <lineage>
        <taxon>Eukaryota</taxon>
        <taxon>Fungi</taxon>
        <taxon>Dikarya</taxon>
        <taxon>Ascomycota</taxon>
        <taxon>Pezizomycotina</taxon>
        <taxon>Sordariomycetes</taxon>
        <taxon>Hypocreomycetidae</taxon>
        <taxon>Hypocreales</taxon>
        <taxon>Clavicipitaceae</taxon>
        <taxon>Clavicipitaceae incertae sedis</taxon>
        <taxon>'Torrubiella' clade</taxon>
    </lineage>
</organism>
<dbReference type="GO" id="GO:0007166">
    <property type="term" value="P:cell surface receptor signaling pathway"/>
    <property type="evidence" value="ECO:0007669"/>
    <property type="project" value="InterPro"/>
</dbReference>
<accession>A0A0A1T9T5</accession>
<evidence type="ECO:0000256" key="4">
    <source>
        <dbReference type="ARBA" id="ARBA00023136"/>
    </source>
</evidence>
<dbReference type="InterPro" id="IPR000832">
    <property type="entry name" value="GPCR_2_secretin-like"/>
</dbReference>
<dbReference type="Gene3D" id="1.20.1070.10">
    <property type="entry name" value="Rhodopsin 7-helix transmembrane proteins"/>
    <property type="match status" value="1"/>
</dbReference>
<dbReference type="Pfam" id="PF00002">
    <property type="entry name" value="7tm_2"/>
    <property type="match status" value="1"/>
</dbReference>
<evidence type="ECO:0000313" key="8">
    <source>
        <dbReference type="Proteomes" id="UP000039046"/>
    </source>
</evidence>
<comment type="subcellular location">
    <subcellularLocation>
        <location evidence="1">Membrane</location>
        <topology evidence="1">Multi-pass membrane protein</topology>
    </subcellularLocation>
</comment>
<keyword evidence="3 5" id="KW-1133">Transmembrane helix</keyword>
<gene>
    <name evidence="7" type="ORF">VHEMI09403</name>
</gene>